<dbReference type="Proteomes" id="UP000283530">
    <property type="component" value="Unassembled WGS sequence"/>
</dbReference>
<dbReference type="CDD" id="cd01960">
    <property type="entry name" value="nsLTP1"/>
    <property type="match status" value="1"/>
</dbReference>
<feature type="signal peptide" evidence="2">
    <location>
        <begin position="1"/>
        <end position="22"/>
    </location>
</feature>
<comment type="similarity">
    <text evidence="1">Belongs to the plant LTP family.</text>
</comment>
<feature type="chain" id="PRO_5018602241" description="Non-specific lipid-transfer protein" evidence="2">
    <location>
        <begin position="23"/>
        <end position="117"/>
    </location>
</feature>
<sequence>MGCKGLAIGMLLLIGYCSTVVSGSIECSPVGSLMAVCSGFLNFGAPEPMLGSPCCKAMYSLNSMAATTNDRKEVCRCLVSLMATYNPNASAVARLPALCGVYLGFSAQPNLDCNSVP</sequence>
<dbReference type="SMART" id="SM00499">
    <property type="entry name" value="AAI"/>
    <property type="match status" value="1"/>
</dbReference>
<dbReference type="Gene3D" id="1.10.110.10">
    <property type="entry name" value="Plant lipid-transfer and hydrophobic proteins"/>
    <property type="match status" value="1"/>
</dbReference>
<dbReference type="PRINTS" id="PR00382">
    <property type="entry name" value="LIPIDTRNSFER"/>
</dbReference>
<comment type="function">
    <text evidence="1">Plant non-specific lipid-transfer proteins transfer phospholipids as well as galactolipids across membranes. May play a role in wax or cutin deposition in the cell walls of expanding epidermal cells and certain secretory tissues.</text>
</comment>
<feature type="domain" description="Bifunctional inhibitor/plant lipid transfer protein/seed storage helical" evidence="3">
    <location>
        <begin position="17"/>
        <end position="113"/>
    </location>
</feature>
<dbReference type="InterPro" id="IPR000528">
    <property type="entry name" value="Plant_nsLTP"/>
</dbReference>
<accession>A0A3S3N739</accession>
<dbReference type="GO" id="GO:0008289">
    <property type="term" value="F:lipid binding"/>
    <property type="evidence" value="ECO:0007669"/>
    <property type="project" value="UniProtKB-KW"/>
</dbReference>
<dbReference type="AlphaFoldDB" id="A0A3S3N739"/>
<name>A0A3S3N739_9MAGN</name>
<evidence type="ECO:0000313" key="5">
    <source>
        <dbReference type="Proteomes" id="UP000283530"/>
    </source>
</evidence>
<keyword evidence="1" id="KW-0446">Lipid-binding</keyword>
<dbReference type="EMBL" id="QPKB01000006">
    <property type="protein sequence ID" value="RWR86621.1"/>
    <property type="molecule type" value="Genomic_DNA"/>
</dbReference>
<keyword evidence="2" id="KW-0732">Signal</keyword>
<keyword evidence="1" id="KW-0813">Transport</keyword>
<comment type="caution">
    <text evidence="4">The sequence shown here is derived from an EMBL/GenBank/DDBJ whole genome shotgun (WGS) entry which is preliminary data.</text>
</comment>
<gene>
    <name evidence="4" type="ORF">CKAN_01552800</name>
</gene>
<dbReference type="OrthoDB" id="1919446at2759"/>
<protein>
    <recommendedName>
        <fullName evidence="1">Non-specific lipid-transfer protein</fullName>
    </recommendedName>
</protein>
<evidence type="ECO:0000313" key="4">
    <source>
        <dbReference type="EMBL" id="RWR86621.1"/>
    </source>
</evidence>
<organism evidence="4 5">
    <name type="scientific">Cinnamomum micranthum f. kanehirae</name>
    <dbReference type="NCBI Taxonomy" id="337451"/>
    <lineage>
        <taxon>Eukaryota</taxon>
        <taxon>Viridiplantae</taxon>
        <taxon>Streptophyta</taxon>
        <taxon>Embryophyta</taxon>
        <taxon>Tracheophyta</taxon>
        <taxon>Spermatophyta</taxon>
        <taxon>Magnoliopsida</taxon>
        <taxon>Magnoliidae</taxon>
        <taxon>Laurales</taxon>
        <taxon>Lauraceae</taxon>
        <taxon>Cinnamomum</taxon>
    </lineage>
</organism>
<keyword evidence="5" id="KW-1185">Reference proteome</keyword>
<reference evidence="4 5" key="1">
    <citation type="journal article" date="2019" name="Nat. Plants">
        <title>Stout camphor tree genome fills gaps in understanding of flowering plant genome evolution.</title>
        <authorList>
            <person name="Chaw S.M."/>
            <person name="Liu Y.C."/>
            <person name="Wu Y.W."/>
            <person name="Wang H.Y."/>
            <person name="Lin C.I."/>
            <person name="Wu C.S."/>
            <person name="Ke H.M."/>
            <person name="Chang L.Y."/>
            <person name="Hsu C.Y."/>
            <person name="Yang H.T."/>
            <person name="Sudianto E."/>
            <person name="Hsu M.H."/>
            <person name="Wu K.P."/>
            <person name="Wang L.N."/>
            <person name="Leebens-Mack J.H."/>
            <person name="Tsai I.J."/>
        </authorList>
    </citation>
    <scope>NUCLEOTIDE SEQUENCE [LARGE SCALE GENOMIC DNA]</scope>
    <source>
        <strain evidence="5">cv. Chaw 1501</strain>
        <tissue evidence="4">Young leaves</tissue>
    </source>
</reference>
<evidence type="ECO:0000256" key="2">
    <source>
        <dbReference type="SAM" id="SignalP"/>
    </source>
</evidence>
<evidence type="ECO:0000259" key="3">
    <source>
        <dbReference type="SMART" id="SM00499"/>
    </source>
</evidence>
<dbReference type="Pfam" id="PF00234">
    <property type="entry name" value="Tryp_alpha_amyl"/>
    <property type="match status" value="1"/>
</dbReference>
<dbReference type="InterPro" id="IPR036312">
    <property type="entry name" value="Bifun_inhib/LTP/seed_sf"/>
</dbReference>
<dbReference type="GO" id="GO:0006869">
    <property type="term" value="P:lipid transport"/>
    <property type="evidence" value="ECO:0007669"/>
    <property type="project" value="InterPro"/>
</dbReference>
<dbReference type="InterPro" id="IPR016140">
    <property type="entry name" value="Bifunc_inhib/LTP/seed_store"/>
</dbReference>
<dbReference type="SUPFAM" id="SSF47699">
    <property type="entry name" value="Bifunctional inhibitor/lipid-transfer protein/seed storage 2S albumin"/>
    <property type="match status" value="1"/>
</dbReference>
<evidence type="ECO:0000256" key="1">
    <source>
        <dbReference type="RuleBase" id="RU000628"/>
    </source>
</evidence>
<proteinExistence type="inferred from homology"/>
<dbReference type="PANTHER" id="PTHR33076">
    <property type="entry name" value="NON-SPECIFIC LIPID-TRANSFER PROTEIN 2-RELATED"/>
    <property type="match status" value="1"/>
</dbReference>